<organism evidence="3">
    <name type="scientific">Archaeoglobus fulgidus</name>
    <dbReference type="NCBI Taxonomy" id="2234"/>
    <lineage>
        <taxon>Archaea</taxon>
        <taxon>Methanobacteriati</taxon>
        <taxon>Methanobacteriota</taxon>
        <taxon>Archaeoglobi</taxon>
        <taxon>Archaeoglobales</taxon>
        <taxon>Archaeoglobaceae</taxon>
        <taxon>Archaeoglobus</taxon>
    </lineage>
</organism>
<gene>
    <name evidence="3" type="ORF">ENT52_08490</name>
</gene>
<protein>
    <recommendedName>
        <fullName evidence="2">CRISPR type III-associated protein domain-containing protein</fullName>
    </recommendedName>
</protein>
<dbReference type="Pfam" id="PF03787">
    <property type="entry name" value="RAMPs"/>
    <property type="match status" value="1"/>
</dbReference>
<evidence type="ECO:0000256" key="1">
    <source>
        <dbReference type="ARBA" id="ARBA00023118"/>
    </source>
</evidence>
<keyword evidence="1" id="KW-0051">Antiviral defense</keyword>
<dbReference type="EMBL" id="DSYZ01000160">
    <property type="protein sequence ID" value="HGT83743.1"/>
    <property type="molecule type" value="Genomic_DNA"/>
</dbReference>
<dbReference type="GO" id="GO:0051607">
    <property type="term" value="P:defense response to virus"/>
    <property type="evidence" value="ECO:0007669"/>
    <property type="project" value="UniProtKB-KW"/>
</dbReference>
<dbReference type="AlphaFoldDB" id="A0A7J3M4D3"/>
<name>A0A7J3M4D3_ARCFL</name>
<comment type="caution">
    <text evidence="3">The sequence shown here is derived from an EMBL/GenBank/DDBJ whole genome shotgun (WGS) entry which is preliminary data.</text>
</comment>
<proteinExistence type="predicted"/>
<evidence type="ECO:0000259" key="2">
    <source>
        <dbReference type="Pfam" id="PF03787"/>
    </source>
</evidence>
<sequence length="181" mass="20556">MRFWFDEIRVRLLVKNVRIGGAKDGEVDLGVLPLQYAASSIKGLLRKAAIRVSNSIGCKDLTKQIFGESDSEGKIQIYVDGFGNCDENKRFGIKIHPFLGSVEEQHLFSYKFMSLESLSFKIKPLLGLSEEEARLLLFCLNYLRYETLGGFGSRGIGLIEDVEVDDRFRQFLEEKYGSLSR</sequence>
<evidence type="ECO:0000313" key="3">
    <source>
        <dbReference type="EMBL" id="HGT83743.1"/>
    </source>
</evidence>
<dbReference type="CDD" id="cd09726">
    <property type="entry name" value="RAMP_I_III"/>
    <property type="match status" value="1"/>
</dbReference>
<dbReference type="InterPro" id="IPR005537">
    <property type="entry name" value="RAMP_III_fam"/>
</dbReference>
<reference evidence="3" key="1">
    <citation type="journal article" date="2020" name="mSystems">
        <title>Genome- and Community-Level Interaction Insights into Carbon Utilization and Element Cycling Functions of Hydrothermarchaeota in Hydrothermal Sediment.</title>
        <authorList>
            <person name="Zhou Z."/>
            <person name="Liu Y."/>
            <person name="Xu W."/>
            <person name="Pan J."/>
            <person name="Luo Z.H."/>
            <person name="Li M."/>
        </authorList>
    </citation>
    <scope>NUCLEOTIDE SEQUENCE [LARGE SCALE GENOMIC DNA]</scope>
    <source>
        <strain evidence="3">SpSt-587</strain>
    </source>
</reference>
<accession>A0A7J3M4D3</accession>
<feature type="domain" description="CRISPR type III-associated protein" evidence="2">
    <location>
        <begin position="38"/>
        <end position="160"/>
    </location>
</feature>